<gene>
    <name evidence="2" type="ORF">CEY11_10720</name>
</gene>
<dbReference type="PANTHER" id="PTHR42928:SF5">
    <property type="entry name" value="BLR1237 PROTEIN"/>
    <property type="match status" value="1"/>
</dbReference>
<accession>A0A225MMZ0</accession>
<dbReference type="AlphaFoldDB" id="A0A225MMZ0"/>
<proteinExistence type="inferred from homology"/>
<dbReference type="Gene3D" id="3.40.190.150">
    <property type="entry name" value="Bordetella uptake gene, domain 1"/>
    <property type="match status" value="1"/>
</dbReference>
<dbReference type="PANTHER" id="PTHR42928">
    <property type="entry name" value="TRICARBOXYLATE-BINDING PROTEIN"/>
    <property type="match status" value="1"/>
</dbReference>
<sequence length="412" mass="43742">MPRCPFMTLCMHSEERMGWSKRVTSGSPNRKGAGRLIPHSFSAGCWQRMACFLIHGQEARMESKSISKRNQVDAEEAVSPRPLDGARRRFVASGALLALQGAWALAASAQPKREFGGATAPLRIVVPASPGGPIDTLARKIAQRITARSGRAVIVDNRPGAMGVIGVNTVLQFPSDGNTVLMATTGTLVVPTLIVRPAPFNLSDLAPVTGITQSTLVLIANSSVPAKTLPELLALVKKDPSKFAAGNAGKGTNAEMLIAQLADGAGLDILQVPFKGGMPAMQALLSNVVQMTVVEFNQALPLMKAGKIRIIAQFGKRRIQQIPDVPTVSEFMPGVDGSLWIGMLARAGIPVASLQALSGMIRDVMAEEPMRHWVDSIGAQVDTGGPEELAKTIALDKLAFGALVKKYNLYAK</sequence>
<name>A0A225MMZ0_9BURK</name>
<dbReference type="CDD" id="cd07012">
    <property type="entry name" value="PBP2_Bug_TTT"/>
    <property type="match status" value="1"/>
</dbReference>
<evidence type="ECO:0000256" key="1">
    <source>
        <dbReference type="ARBA" id="ARBA00006987"/>
    </source>
</evidence>
<dbReference type="Gene3D" id="3.40.190.10">
    <property type="entry name" value="Periplasmic binding protein-like II"/>
    <property type="match status" value="1"/>
</dbReference>
<evidence type="ECO:0008006" key="4">
    <source>
        <dbReference type="Google" id="ProtNLM"/>
    </source>
</evidence>
<dbReference type="EMBL" id="NJIH01000006">
    <property type="protein sequence ID" value="OWT60139.1"/>
    <property type="molecule type" value="Genomic_DNA"/>
</dbReference>
<comment type="caution">
    <text evidence="2">The sequence shown here is derived from an EMBL/GenBank/DDBJ whole genome shotgun (WGS) entry which is preliminary data.</text>
</comment>
<keyword evidence="3" id="KW-1185">Reference proteome</keyword>
<reference evidence="3" key="1">
    <citation type="submission" date="2017-06" db="EMBL/GenBank/DDBJ databases">
        <title>Herbaspirillum phytohormonus sp. nov., isolated from the root nodule of Robinia pseudoacacia in lead-zinc mine.</title>
        <authorList>
            <person name="Fan M."/>
            <person name="Lin Y."/>
        </authorList>
    </citation>
    <scope>NUCLEOTIDE SEQUENCE [LARGE SCALE GENOMIC DNA]</scope>
    <source>
        <strain evidence="3">SC-089</strain>
    </source>
</reference>
<protein>
    <recommendedName>
        <fullName evidence="4">Tripartite tricarboxylate transporter substrate binding protein</fullName>
    </recommendedName>
</protein>
<evidence type="ECO:0000313" key="2">
    <source>
        <dbReference type="EMBL" id="OWT60139.1"/>
    </source>
</evidence>
<organism evidence="2 3">
    <name type="scientific">Candidimonas nitroreducens</name>
    <dbReference type="NCBI Taxonomy" id="683354"/>
    <lineage>
        <taxon>Bacteria</taxon>
        <taxon>Pseudomonadati</taxon>
        <taxon>Pseudomonadota</taxon>
        <taxon>Betaproteobacteria</taxon>
        <taxon>Burkholderiales</taxon>
        <taxon>Alcaligenaceae</taxon>
        <taxon>Candidimonas</taxon>
    </lineage>
</organism>
<dbReference type="SUPFAM" id="SSF53850">
    <property type="entry name" value="Periplasmic binding protein-like II"/>
    <property type="match status" value="1"/>
</dbReference>
<dbReference type="Proteomes" id="UP000214603">
    <property type="component" value="Unassembled WGS sequence"/>
</dbReference>
<comment type="similarity">
    <text evidence="1">Belongs to the UPF0065 (bug) family.</text>
</comment>
<dbReference type="InterPro" id="IPR042100">
    <property type="entry name" value="Bug_dom1"/>
</dbReference>
<dbReference type="InterPro" id="IPR005064">
    <property type="entry name" value="BUG"/>
</dbReference>
<evidence type="ECO:0000313" key="3">
    <source>
        <dbReference type="Proteomes" id="UP000214603"/>
    </source>
</evidence>
<dbReference type="Pfam" id="PF03401">
    <property type="entry name" value="TctC"/>
    <property type="match status" value="1"/>
</dbReference>